<evidence type="ECO:0000313" key="1">
    <source>
        <dbReference type="EMBL" id="QHT01126.1"/>
    </source>
</evidence>
<name>A0A6C0C8R2_9ZZZZ</name>
<dbReference type="EMBL" id="MN739364">
    <property type="protein sequence ID" value="QHT01126.1"/>
    <property type="molecule type" value="Genomic_DNA"/>
</dbReference>
<reference evidence="1" key="1">
    <citation type="journal article" date="2020" name="Nature">
        <title>Giant virus diversity and host interactions through global metagenomics.</title>
        <authorList>
            <person name="Schulz F."/>
            <person name="Roux S."/>
            <person name="Paez-Espino D."/>
            <person name="Jungbluth S."/>
            <person name="Walsh D.A."/>
            <person name="Denef V.J."/>
            <person name="McMahon K.D."/>
            <person name="Konstantinidis K.T."/>
            <person name="Eloe-Fadrosh E.A."/>
            <person name="Kyrpides N.C."/>
            <person name="Woyke T."/>
        </authorList>
    </citation>
    <scope>NUCLEOTIDE SEQUENCE</scope>
    <source>
        <strain evidence="1">GVMAG-M-3300020192-26</strain>
    </source>
</reference>
<proteinExistence type="predicted"/>
<organism evidence="1">
    <name type="scientific">viral metagenome</name>
    <dbReference type="NCBI Taxonomy" id="1070528"/>
    <lineage>
        <taxon>unclassified sequences</taxon>
        <taxon>metagenomes</taxon>
        <taxon>organismal metagenomes</taxon>
    </lineage>
</organism>
<accession>A0A6C0C8R2</accession>
<sequence>MISRDLCRFTLTGLWTYQYWSTQNDVERFVKIYIGETLDAQYWSIQSDIKRFVRICIDRTLNVPILVNSM</sequence>
<protein>
    <submittedName>
        <fullName evidence="1">Uncharacterized protein</fullName>
    </submittedName>
</protein>
<dbReference type="AlphaFoldDB" id="A0A6C0C8R2"/>